<protein>
    <submittedName>
        <fullName evidence="3">Uncharacterized protein</fullName>
    </submittedName>
</protein>
<feature type="compositionally biased region" description="Pro residues" evidence="1">
    <location>
        <begin position="302"/>
        <end position="317"/>
    </location>
</feature>
<feature type="region of interest" description="Disordered" evidence="1">
    <location>
        <begin position="1"/>
        <end position="400"/>
    </location>
</feature>
<feature type="compositionally biased region" description="Pro residues" evidence="1">
    <location>
        <begin position="387"/>
        <end position="397"/>
    </location>
</feature>
<dbReference type="AlphaFoldDB" id="A0A8J3WEL8"/>
<organism evidence="3 4">
    <name type="scientific">Planobispora rosea</name>
    <dbReference type="NCBI Taxonomy" id="35762"/>
    <lineage>
        <taxon>Bacteria</taxon>
        <taxon>Bacillati</taxon>
        <taxon>Actinomycetota</taxon>
        <taxon>Actinomycetes</taxon>
        <taxon>Streptosporangiales</taxon>
        <taxon>Streptosporangiaceae</taxon>
        <taxon>Planobispora</taxon>
    </lineage>
</organism>
<dbReference type="Proteomes" id="UP000655044">
    <property type="component" value="Unassembled WGS sequence"/>
</dbReference>
<comment type="caution">
    <text evidence="3">The sequence shown here is derived from an EMBL/GenBank/DDBJ whole genome shotgun (WGS) entry which is preliminary data.</text>
</comment>
<feature type="compositionally biased region" description="Pro residues" evidence="1">
    <location>
        <begin position="338"/>
        <end position="372"/>
    </location>
</feature>
<feature type="compositionally biased region" description="Low complexity" evidence="1">
    <location>
        <begin position="40"/>
        <end position="55"/>
    </location>
</feature>
<feature type="compositionally biased region" description="Low complexity" evidence="1">
    <location>
        <begin position="457"/>
        <end position="468"/>
    </location>
</feature>
<evidence type="ECO:0000313" key="3">
    <source>
        <dbReference type="EMBL" id="GIH85982.1"/>
    </source>
</evidence>
<keyword evidence="2" id="KW-0472">Membrane</keyword>
<feature type="compositionally biased region" description="Pro residues" evidence="1">
    <location>
        <begin position="280"/>
        <end position="294"/>
    </location>
</feature>
<proteinExistence type="predicted"/>
<dbReference type="EMBL" id="BOOI01000040">
    <property type="protein sequence ID" value="GIH85982.1"/>
    <property type="molecule type" value="Genomic_DNA"/>
</dbReference>
<feature type="compositionally biased region" description="Pro residues" evidence="1">
    <location>
        <begin position="235"/>
        <end position="244"/>
    </location>
</feature>
<feature type="compositionally biased region" description="Low complexity" evidence="1">
    <location>
        <begin position="72"/>
        <end position="90"/>
    </location>
</feature>
<reference evidence="3" key="1">
    <citation type="submission" date="2021-01" db="EMBL/GenBank/DDBJ databases">
        <title>Whole genome shotgun sequence of Planobispora rosea NBRC 15558.</title>
        <authorList>
            <person name="Komaki H."/>
            <person name="Tamura T."/>
        </authorList>
    </citation>
    <scope>NUCLEOTIDE SEQUENCE</scope>
    <source>
        <strain evidence="3">NBRC 15558</strain>
    </source>
</reference>
<feature type="compositionally biased region" description="Pro residues" evidence="1">
    <location>
        <begin position="258"/>
        <end position="272"/>
    </location>
</feature>
<feature type="transmembrane region" description="Helical" evidence="2">
    <location>
        <begin position="410"/>
        <end position="431"/>
    </location>
</feature>
<keyword evidence="4" id="KW-1185">Reference proteome</keyword>
<keyword evidence="2" id="KW-1133">Transmembrane helix</keyword>
<feature type="compositionally biased region" description="Pro residues" evidence="1">
    <location>
        <begin position="110"/>
        <end position="138"/>
    </location>
</feature>
<feature type="region of interest" description="Disordered" evidence="1">
    <location>
        <begin position="437"/>
        <end position="473"/>
    </location>
</feature>
<keyword evidence="2" id="KW-0812">Transmembrane</keyword>
<feature type="compositionally biased region" description="Pro residues" evidence="1">
    <location>
        <begin position="28"/>
        <end position="39"/>
    </location>
</feature>
<evidence type="ECO:0000256" key="1">
    <source>
        <dbReference type="SAM" id="MobiDB-lite"/>
    </source>
</evidence>
<name>A0A8J3WEL8_PLARO</name>
<gene>
    <name evidence="3" type="ORF">Pro02_43900</name>
</gene>
<evidence type="ECO:0000313" key="4">
    <source>
        <dbReference type="Proteomes" id="UP000655044"/>
    </source>
</evidence>
<sequence length="643" mass="64185">MEQPWTVPDDGAAPYDWLADTGSGLPGPDSPSIPPPVPVTPEAAPGASPPGSTAPMTAPDVLATDLPMPRHAGPGSPEDPAGPAGSPSSPAEREERPWASPPIGGEAATPPAPVPLDDPPLPGAPVPPDAPAWQPPPAFTAAAAGMHVWPSPASGASDNPPWPAATGEPVGESAWPEPEEPSRPREPGDVAVWPPHLAAQGPDEEGGEDTVKVRVPMSAGPEGQDGAPAQHVDAPAPPDVPAPQAPAVRPEPYASAPATPPVGFPAGDPPLGPAWSAGPGMPPTAPPPGNPPQGPAWSARPGMPPTAPPPDAPPPGPAWSGEPGVSAPTPGPISADHPTPPGGIPVVSPPVPIPVPPAPLAPGPPGGRPPRSGPGGPAPEHTALLPSPAPATGPPGAPGVRPVRGKAATVLAAAAVAIVVGGIGTGAFLAYRSSGSEKTTGAATSAPAVTGGPTDGPASSPAEPSPASTTMLNSELTDPGKMTLTDAFRKKVTIGGTTFTRVKTHLTQDCEKAASGGFATALRREECRRVLRATYVDSQKKYAVTTGVAVLPTRESAVAADQAKNLERNLWFRGLPGSPGSGAERVHIAGGYAAGLVWGRYIVFSYATFADGHTPTAKEKGLGKVSGAFRDQTAKVVERRVTG</sequence>
<evidence type="ECO:0000256" key="2">
    <source>
        <dbReference type="SAM" id="Phobius"/>
    </source>
</evidence>
<accession>A0A8J3WEL8</accession>